<protein>
    <submittedName>
        <fullName evidence="2">Uncharacterized protein</fullName>
    </submittedName>
</protein>
<dbReference type="Proteomes" id="UP000261174">
    <property type="component" value="Unassembled WGS sequence"/>
</dbReference>
<gene>
    <name evidence="2" type="ORF">DXN04_05840</name>
</gene>
<evidence type="ECO:0000313" key="2">
    <source>
        <dbReference type="EMBL" id="RFM37018.1"/>
    </source>
</evidence>
<sequence length="234" mass="26706">MKVFKIEESEEVNRVFLLPCVKFLISQLMEKASSFDRQQAAMDAWYDLIEEENRKNNFVNKLFNATPGVNDTASWAAEYAKEIVDSDEKRFRYSISYRICMACLAGLAFFFVSFVFYKIALHPETSINGKAGPGPFLLVLPFGFVILAAREALSRACIVLNAKGIRLNKKRYLWKDVLGTYIVKRRGKKSGRKCFLVLTMVGGEVVRYNVDHYGKFMAELSAYIERYKKSGAGH</sequence>
<proteinExistence type="predicted"/>
<dbReference type="AlphaFoldDB" id="A0A3E1PAG8"/>
<feature type="transmembrane region" description="Helical" evidence="1">
    <location>
        <begin position="137"/>
        <end position="162"/>
    </location>
</feature>
<organism evidence="2 3">
    <name type="scientific">Chitinophaga silvisoli</name>
    <dbReference type="NCBI Taxonomy" id="2291814"/>
    <lineage>
        <taxon>Bacteria</taxon>
        <taxon>Pseudomonadati</taxon>
        <taxon>Bacteroidota</taxon>
        <taxon>Chitinophagia</taxon>
        <taxon>Chitinophagales</taxon>
        <taxon>Chitinophagaceae</taxon>
        <taxon>Chitinophaga</taxon>
    </lineage>
</organism>
<keyword evidence="1" id="KW-0472">Membrane</keyword>
<keyword evidence="1" id="KW-1133">Transmembrane helix</keyword>
<evidence type="ECO:0000256" key="1">
    <source>
        <dbReference type="SAM" id="Phobius"/>
    </source>
</evidence>
<accession>A0A3E1PAG8</accession>
<reference evidence="2 3" key="1">
    <citation type="submission" date="2018-08" db="EMBL/GenBank/DDBJ databases">
        <title>Chitinophaga sp. K20C18050901, a novel bacterium isolated from forest soil.</title>
        <authorList>
            <person name="Wang C."/>
        </authorList>
    </citation>
    <scope>NUCLEOTIDE SEQUENCE [LARGE SCALE GENOMIC DNA]</scope>
    <source>
        <strain evidence="2 3">K20C18050901</strain>
    </source>
</reference>
<evidence type="ECO:0000313" key="3">
    <source>
        <dbReference type="Proteomes" id="UP000261174"/>
    </source>
</evidence>
<comment type="caution">
    <text evidence="2">The sequence shown here is derived from an EMBL/GenBank/DDBJ whole genome shotgun (WGS) entry which is preliminary data.</text>
</comment>
<name>A0A3E1PAG8_9BACT</name>
<keyword evidence="3" id="KW-1185">Reference proteome</keyword>
<feature type="transmembrane region" description="Helical" evidence="1">
    <location>
        <begin position="99"/>
        <end position="117"/>
    </location>
</feature>
<dbReference type="EMBL" id="QTJV01000001">
    <property type="protein sequence ID" value="RFM37018.1"/>
    <property type="molecule type" value="Genomic_DNA"/>
</dbReference>
<keyword evidence="1" id="KW-0812">Transmembrane</keyword>